<organism evidence="1 2">
    <name type="scientific">Bombus vosnesenskii</name>
    <dbReference type="NCBI Taxonomy" id="207650"/>
    <lineage>
        <taxon>Eukaryota</taxon>
        <taxon>Metazoa</taxon>
        <taxon>Ecdysozoa</taxon>
        <taxon>Arthropoda</taxon>
        <taxon>Hexapoda</taxon>
        <taxon>Insecta</taxon>
        <taxon>Pterygota</taxon>
        <taxon>Neoptera</taxon>
        <taxon>Endopterygota</taxon>
        <taxon>Hymenoptera</taxon>
        <taxon>Apocrita</taxon>
        <taxon>Aculeata</taxon>
        <taxon>Apoidea</taxon>
        <taxon>Anthophila</taxon>
        <taxon>Apidae</taxon>
        <taxon>Bombus</taxon>
        <taxon>Pyrobombus</taxon>
    </lineage>
</organism>
<dbReference type="GeneID" id="117237881"/>
<dbReference type="KEGG" id="bvk:117237881"/>
<dbReference type="Gene3D" id="3.40.50.300">
    <property type="entry name" value="P-loop containing nucleotide triphosphate hydrolases"/>
    <property type="match status" value="1"/>
</dbReference>
<name>A0A6J3L243_9HYME</name>
<dbReference type="InterPro" id="IPR027417">
    <property type="entry name" value="P-loop_NTPase"/>
</dbReference>
<keyword evidence="1" id="KW-1185">Reference proteome</keyword>
<evidence type="ECO:0000313" key="1">
    <source>
        <dbReference type="Proteomes" id="UP000504631"/>
    </source>
</evidence>
<dbReference type="Pfam" id="PF11111">
    <property type="entry name" value="CENP-M"/>
    <property type="match status" value="1"/>
</dbReference>
<gene>
    <name evidence="2" type="primary">LOC117237881</name>
</gene>
<reference evidence="2" key="1">
    <citation type="submission" date="2025-08" db="UniProtKB">
        <authorList>
            <consortium name="RefSeq"/>
        </authorList>
    </citation>
    <scope>IDENTIFICATION</scope>
    <source>
        <tissue evidence="2">Muscle</tissue>
    </source>
</reference>
<proteinExistence type="predicted"/>
<protein>
    <submittedName>
        <fullName evidence="2">Uncharacterized protein LOC117237881</fullName>
    </submittedName>
</protein>
<dbReference type="RefSeq" id="XP_033358179.1">
    <property type="nucleotide sequence ID" value="XM_033502288.1"/>
</dbReference>
<accession>A0A6J3L243</accession>
<evidence type="ECO:0000313" key="2">
    <source>
        <dbReference type="RefSeq" id="XP_033358179.1"/>
    </source>
</evidence>
<dbReference type="AlphaFoldDB" id="A0A6J3L243"/>
<dbReference type="Proteomes" id="UP000504631">
    <property type="component" value="Unplaced"/>
</dbReference>
<dbReference type="InterPro" id="IPR020987">
    <property type="entry name" value="Centromere_Cenp-M"/>
</dbReference>
<sequence length="170" mass="18707">MAGVLTNCGVSRNDCLVSLLVVGPAELCHKVSEGLHESAKERKWRIVVHQCELVAKIIESSLSLGIDFIIFVFDWRTTQSLSEVETNISLIDEHYIISGAVCLVNCRGISNIMGLTSHKSAKIREKYNIRFLSANVFKPQICVQLSNRILNLVEAILGITSGIPTTGLLI</sequence>